<dbReference type="HOGENOM" id="CLU_035814_3_0_10"/>
<dbReference type="PANTHER" id="PTHR43581">
    <property type="entry name" value="ATP/GTP PHOSPHATASE"/>
    <property type="match status" value="1"/>
</dbReference>
<protein>
    <submittedName>
        <fullName evidence="2">SMC domain protein</fullName>
    </submittedName>
</protein>
<evidence type="ECO:0000259" key="1">
    <source>
        <dbReference type="Pfam" id="PF13304"/>
    </source>
</evidence>
<dbReference type="Pfam" id="PF13304">
    <property type="entry name" value="AAA_21"/>
    <property type="match status" value="1"/>
</dbReference>
<sequence length="423" mass="48824">MLKSIKIKNFKSVQDLEIELGRVNVFIGENGCGKTSILEAIGMGTAAFSNELNQSVLFNKGIRVTEGNLMRSAFDTSKGNTPIHIGLTNQAGNNLAYDIAVSGKSFEINKAYSNIDEQEPRRRMYEEILGILNKNKRLQKEIASELNKRKKTNQVKEDHAFIEKKFQEDLEIILKSSIDLDNDSNYWRKYIYLSNNRTKLEGFDVDDYMIYTPENHFLRRFEDEGQILPIGKQGEGLFKHLVELFKNDDSFAEDICKQLKLINWFDGLEIPSDLAFTEMRLNIKDRFIKENIEYFDQRSANEGFLYLLFYFTLFLSKETPRFFAVDNIDNALNPKLCRELINRLTELAKEKKKQVILTTHNPAILDGLDLKDDEQRLFVVYRNADGHTKAKRVPPPKDIDGIETVRLSEAFIRGYIGGLPKNF</sequence>
<dbReference type="PIRSF" id="PIRSF029347">
    <property type="entry name" value="RecF"/>
    <property type="match status" value="1"/>
</dbReference>
<reference evidence="2 3" key="1">
    <citation type="journal article" date="2009" name="Stand. Genomic Sci.">
        <title>Complete genome sequence of Pedobacter heparinus type strain (HIM 762-3).</title>
        <authorList>
            <person name="Han C."/>
            <person name="Spring S."/>
            <person name="Lapidus A."/>
            <person name="Del Rio T.G."/>
            <person name="Tice H."/>
            <person name="Copeland A."/>
            <person name="Cheng J.F."/>
            <person name="Lucas S."/>
            <person name="Chen F."/>
            <person name="Nolan M."/>
            <person name="Bruce D."/>
            <person name="Goodwin L."/>
            <person name="Pitluck S."/>
            <person name="Ivanova N."/>
            <person name="Mavromatis K."/>
            <person name="Mikhailova N."/>
            <person name="Pati A."/>
            <person name="Chen A."/>
            <person name="Palaniappan K."/>
            <person name="Land M."/>
            <person name="Hauser L."/>
            <person name="Chang Y.J."/>
            <person name="Jeffries C.C."/>
            <person name="Saunders E."/>
            <person name="Chertkov O."/>
            <person name="Brettin T."/>
            <person name="Goker M."/>
            <person name="Rohde M."/>
            <person name="Bristow J."/>
            <person name="Eisen J.A."/>
            <person name="Markowitz V."/>
            <person name="Hugenholtz P."/>
            <person name="Kyrpides N.C."/>
            <person name="Klenk H.P."/>
            <person name="Detter J.C."/>
        </authorList>
    </citation>
    <scope>NUCLEOTIDE SEQUENCE [LARGE SCALE GENOMIC DNA]</scope>
    <source>
        <strain evidence="3">ATCC 13125 / DSM 2366 / CIP 104194 / JCM 7457 / NBRC 12017 / NCIMB 9290 / NRRL B-14731 / HIM 762-3</strain>
    </source>
</reference>
<dbReference type="InterPro" id="IPR051396">
    <property type="entry name" value="Bact_Antivir_Def_Nuclease"/>
</dbReference>
<dbReference type="InterPro" id="IPR027417">
    <property type="entry name" value="P-loop_NTPase"/>
</dbReference>
<dbReference type="InterPro" id="IPR003959">
    <property type="entry name" value="ATPase_AAA_core"/>
</dbReference>
<dbReference type="eggNOG" id="COG4637">
    <property type="taxonomic scope" value="Bacteria"/>
</dbReference>
<evidence type="ECO:0000313" key="2">
    <source>
        <dbReference type="EMBL" id="ACU05050.1"/>
    </source>
</evidence>
<feature type="domain" description="ATPase AAA-type core" evidence="1">
    <location>
        <begin position="23"/>
        <end position="366"/>
    </location>
</feature>
<dbReference type="KEGG" id="phe:Phep_2851"/>
<evidence type="ECO:0000313" key="3">
    <source>
        <dbReference type="Proteomes" id="UP000000852"/>
    </source>
</evidence>
<dbReference type="InterPro" id="IPR014555">
    <property type="entry name" value="RecF-like"/>
</dbReference>
<dbReference type="GO" id="GO:0016887">
    <property type="term" value="F:ATP hydrolysis activity"/>
    <property type="evidence" value="ECO:0007669"/>
    <property type="project" value="InterPro"/>
</dbReference>
<dbReference type="GO" id="GO:0005524">
    <property type="term" value="F:ATP binding"/>
    <property type="evidence" value="ECO:0007669"/>
    <property type="project" value="InterPro"/>
</dbReference>
<keyword evidence="3" id="KW-1185">Reference proteome</keyword>
<accession>C6Y1Q8</accession>
<name>C6Y1Q8_PEDHD</name>
<proteinExistence type="predicted"/>
<gene>
    <name evidence="2" type="ordered locus">Phep_2851</name>
</gene>
<dbReference type="Proteomes" id="UP000000852">
    <property type="component" value="Chromosome"/>
</dbReference>
<dbReference type="PANTHER" id="PTHR43581:SF4">
    <property type="entry name" value="ATP_GTP PHOSPHATASE"/>
    <property type="match status" value="1"/>
</dbReference>
<dbReference type="RefSeq" id="WP_015808661.1">
    <property type="nucleotide sequence ID" value="NC_013061.1"/>
</dbReference>
<dbReference type="EMBL" id="CP001681">
    <property type="protein sequence ID" value="ACU05050.1"/>
    <property type="molecule type" value="Genomic_DNA"/>
</dbReference>
<dbReference type="STRING" id="485917.Phep_2851"/>
<dbReference type="AlphaFoldDB" id="C6Y1Q8"/>
<organism evidence="2 3">
    <name type="scientific">Pedobacter heparinus (strain ATCC 13125 / DSM 2366 / CIP 104194 / JCM 7457 / NBRC 12017 / NCIMB 9290 / NRRL B-14731 / HIM 762-3)</name>
    <dbReference type="NCBI Taxonomy" id="485917"/>
    <lineage>
        <taxon>Bacteria</taxon>
        <taxon>Pseudomonadati</taxon>
        <taxon>Bacteroidota</taxon>
        <taxon>Sphingobacteriia</taxon>
        <taxon>Sphingobacteriales</taxon>
        <taxon>Sphingobacteriaceae</taxon>
        <taxon>Pedobacter</taxon>
    </lineage>
</organism>
<dbReference type="Gene3D" id="3.40.50.300">
    <property type="entry name" value="P-loop containing nucleotide triphosphate hydrolases"/>
    <property type="match status" value="2"/>
</dbReference>
<dbReference type="OrthoDB" id="9792800at2"/>
<dbReference type="SUPFAM" id="SSF52540">
    <property type="entry name" value="P-loop containing nucleoside triphosphate hydrolases"/>
    <property type="match status" value="1"/>
</dbReference>